<reference evidence="2" key="1">
    <citation type="submission" date="2021-01" db="EMBL/GenBank/DDBJ databases">
        <title>Whole genome shotgun sequence of Sphaerimonospora thailandensis NBRC 107569.</title>
        <authorList>
            <person name="Komaki H."/>
            <person name="Tamura T."/>
        </authorList>
    </citation>
    <scope>NUCLEOTIDE SEQUENCE</scope>
    <source>
        <strain evidence="2">NBRC 107569</strain>
    </source>
</reference>
<feature type="transmembrane region" description="Helical" evidence="1">
    <location>
        <begin position="76"/>
        <end position="97"/>
    </location>
</feature>
<sequence>MTSNVYARRGMDRVRSVLAPFGVAAVTTAAFVYVASVDPNQPGHYPTCPFLFLTGLFCPGCGTLRAMHALGHADVIAAIGLNPLAVATAPFLAFWWARWTLRSWQGRPARTSLAHPAYLWAFLAAVIVFWVVRNLPFGRFLAP</sequence>
<name>A0A8J3VWW7_9ACTN</name>
<gene>
    <name evidence="2" type="ORF">Mth01_05370</name>
</gene>
<keyword evidence="1" id="KW-0472">Membrane</keyword>
<protein>
    <submittedName>
        <fullName evidence="2">Membrane protein</fullName>
    </submittedName>
</protein>
<dbReference type="AlphaFoldDB" id="A0A8J3VWW7"/>
<proteinExistence type="predicted"/>
<organism evidence="2 3">
    <name type="scientific">Sphaerimonospora thailandensis</name>
    <dbReference type="NCBI Taxonomy" id="795644"/>
    <lineage>
        <taxon>Bacteria</taxon>
        <taxon>Bacillati</taxon>
        <taxon>Actinomycetota</taxon>
        <taxon>Actinomycetes</taxon>
        <taxon>Streptosporangiales</taxon>
        <taxon>Streptosporangiaceae</taxon>
        <taxon>Sphaerimonospora</taxon>
    </lineage>
</organism>
<dbReference type="Proteomes" id="UP000610966">
    <property type="component" value="Unassembled WGS sequence"/>
</dbReference>
<evidence type="ECO:0000256" key="1">
    <source>
        <dbReference type="SAM" id="Phobius"/>
    </source>
</evidence>
<comment type="caution">
    <text evidence="2">The sequence shown here is derived from an EMBL/GenBank/DDBJ whole genome shotgun (WGS) entry which is preliminary data.</text>
</comment>
<dbReference type="RefSeq" id="WP_204010541.1">
    <property type="nucleotide sequence ID" value="NZ_BOOG01000007.1"/>
</dbReference>
<accession>A0A8J3VWW7</accession>
<feature type="transmembrane region" description="Helical" evidence="1">
    <location>
        <begin position="17"/>
        <end position="37"/>
    </location>
</feature>
<evidence type="ECO:0000313" key="3">
    <source>
        <dbReference type="Proteomes" id="UP000610966"/>
    </source>
</evidence>
<keyword evidence="3" id="KW-1185">Reference proteome</keyword>
<dbReference type="Pfam" id="PF10825">
    <property type="entry name" value="DUF2752"/>
    <property type="match status" value="1"/>
</dbReference>
<keyword evidence="1" id="KW-0812">Transmembrane</keyword>
<keyword evidence="1" id="KW-1133">Transmembrane helix</keyword>
<dbReference type="InterPro" id="IPR021215">
    <property type="entry name" value="DUF2752"/>
</dbReference>
<feature type="transmembrane region" description="Helical" evidence="1">
    <location>
        <begin position="117"/>
        <end position="135"/>
    </location>
</feature>
<dbReference type="EMBL" id="BOOG01000007">
    <property type="protein sequence ID" value="GIH68284.1"/>
    <property type="molecule type" value="Genomic_DNA"/>
</dbReference>
<evidence type="ECO:0000313" key="2">
    <source>
        <dbReference type="EMBL" id="GIH68284.1"/>
    </source>
</evidence>